<proteinExistence type="predicted"/>
<organism evidence="1 2">
    <name type="scientific">Proteiniclasticum ruminis</name>
    <dbReference type="NCBI Taxonomy" id="398199"/>
    <lineage>
        <taxon>Bacteria</taxon>
        <taxon>Bacillati</taxon>
        <taxon>Bacillota</taxon>
        <taxon>Clostridia</taxon>
        <taxon>Eubacteriales</taxon>
        <taxon>Clostridiaceae</taxon>
        <taxon>Proteiniclasticum</taxon>
    </lineage>
</organism>
<protein>
    <submittedName>
        <fullName evidence="1">Uncharacterized protein</fullName>
    </submittedName>
</protein>
<dbReference type="Proteomes" id="UP000183255">
    <property type="component" value="Unassembled WGS sequence"/>
</dbReference>
<accession>A0A1G8GHV1</accession>
<name>A0A1G8GHV1_9CLOT</name>
<reference evidence="1 2" key="1">
    <citation type="submission" date="2016-10" db="EMBL/GenBank/DDBJ databases">
        <authorList>
            <person name="de Groot N.N."/>
        </authorList>
    </citation>
    <scope>NUCLEOTIDE SEQUENCE [LARGE SCALE GENOMIC DNA]</scope>
    <source>
        <strain evidence="1 2">CGMCC 1.5058</strain>
    </source>
</reference>
<dbReference type="EMBL" id="FNDZ01000001">
    <property type="protein sequence ID" value="SDH93932.1"/>
    <property type="molecule type" value="Genomic_DNA"/>
</dbReference>
<gene>
    <name evidence="1" type="ORF">SAMN05421804_101269</name>
</gene>
<dbReference type="AlphaFoldDB" id="A0A1G8GHV1"/>
<evidence type="ECO:0000313" key="1">
    <source>
        <dbReference type="EMBL" id="SDH93932.1"/>
    </source>
</evidence>
<sequence length="154" mass="18079">MLSYCEDLKLKNGSLTEYDKKKISDIKDAIMKSDSDNQYNLSKDIDELIQTISTRGARFVEMPLDEKLKEIANLIENLLNKNGRYIDIDYHYFGLEFITKDSVKTLRKRLQCFRHSSKDALIERKTYSQHQKIVMVDYGVLICEAIYTHVKENE</sequence>
<evidence type="ECO:0000313" key="2">
    <source>
        <dbReference type="Proteomes" id="UP000183255"/>
    </source>
</evidence>